<evidence type="ECO:0000256" key="1">
    <source>
        <dbReference type="SAM" id="Phobius"/>
    </source>
</evidence>
<keyword evidence="1" id="KW-0812">Transmembrane</keyword>
<dbReference type="RefSeq" id="WP_267776697.1">
    <property type="nucleotide sequence ID" value="NZ_JAPNKE010000002.1"/>
</dbReference>
<evidence type="ECO:0000313" key="2">
    <source>
        <dbReference type="EMBL" id="MCY1013036.1"/>
    </source>
</evidence>
<reference evidence="2" key="1">
    <citation type="submission" date="2022-11" db="EMBL/GenBank/DDBJ databases">
        <title>Minimal conservation of predation-associated metabolite biosynthetic gene clusters underscores biosynthetic potential of Myxococcota including descriptions for ten novel species: Archangium lansinium sp. nov., Myxococcus landrumus sp. nov., Nannocystis bai.</title>
        <authorList>
            <person name="Ahearne A."/>
            <person name="Stevens C."/>
            <person name="Phillips K."/>
        </authorList>
    </citation>
    <scope>NUCLEOTIDE SEQUENCE</scope>
    <source>
        <strain evidence="2">Na p29</strain>
    </source>
</reference>
<keyword evidence="1" id="KW-0472">Membrane</keyword>
<name>A0A9X3EZM0_9BACT</name>
<sequence>METGIGGGLLVAGLGWFLAEGLSWNHVANERVELSRELAAGTLLGIGAGMFLAAGTIWLTHWAVGRKAKTAIRSRGAGALARGARKDIER</sequence>
<protein>
    <submittedName>
        <fullName evidence="2">Uncharacterized protein</fullName>
    </submittedName>
</protein>
<organism evidence="2 3">
    <name type="scientific">Nannocystis pusilla</name>
    <dbReference type="NCBI Taxonomy" id="889268"/>
    <lineage>
        <taxon>Bacteria</taxon>
        <taxon>Pseudomonadati</taxon>
        <taxon>Myxococcota</taxon>
        <taxon>Polyangia</taxon>
        <taxon>Nannocystales</taxon>
        <taxon>Nannocystaceae</taxon>
        <taxon>Nannocystis</taxon>
    </lineage>
</organism>
<dbReference type="AlphaFoldDB" id="A0A9X3EZM0"/>
<comment type="caution">
    <text evidence="2">The sequence shown here is derived from an EMBL/GenBank/DDBJ whole genome shotgun (WGS) entry which is preliminary data.</text>
</comment>
<accession>A0A9X3EZM0</accession>
<dbReference type="EMBL" id="JAPNKE010000002">
    <property type="protein sequence ID" value="MCY1013036.1"/>
    <property type="molecule type" value="Genomic_DNA"/>
</dbReference>
<keyword evidence="3" id="KW-1185">Reference proteome</keyword>
<keyword evidence="1" id="KW-1133">Transmembrane helix</keyword>
<dbReference type="Proteomes" id="UP001150924">
    <property type="component" value="Unassembled WGS sequence"/>
</dbReference>
<feature type="transmembrane region" description="Helical" evidence="1">
    <location>
        <begin position="43"/>
        <end position="64"/>
    </location>
</feature>
<proteinExistence type="predicted"/>
<evidence type="ECO:0000313" key="3">
    <source>
        <dbReference type="Proteomes" id="UP001150924"/>
    </source>
</evidence>
<gene>
    <name evidence="2" type="ORF">OV079_47400</name>
</gene>